<dbReference type="InterPro" id="IPR013767">
    <property type="entry name" value="PAS_fold"/>
</dbReference>
<evidence type="ECO:0000256" key="2">
    <source>
        <dbReference type="ARBA" id="ARBA00012438"/>
    </source>
</evidence>
<keyword evidence="16" id="KW-1185">Reference proteome</keyword>
<name>A0ABU5F4F5_9BACT</name>
<dbReference type="Pfam" id="PF02518">
    <property type="entry name" value="HATPase_c"/>
    <property type="match status" value="1"/>
</dbReference>
<dbReference type="InterPro" id="IPR001789">
    <property type="entry name" value="Sig_transdc_resp-reg_receiver"/>
</dbReference>
<dbReference type="SUPFAM" id="SSF55874">
    <property type="entry name" value="ATPase domain of HSP90 chaperone/DNA topoisomerase II/histidine kinase"/>
    <property type="match status" value="1"/>
</dbReference>
<dbReference type="Gene3D" id="3.30.450.20">
    <property type="entry name" value="PAS domain"/>
    <property type="match status" value="6"/>
</dbReference>
<feature type="domain" description="PAS" evidence="13">
    <location>
        <begin position="80"/>
        <end position="150"/>
    </location>
</feature>
<dbReference type="InterPro" id="IPR005467">
    <property type="entry name" value="His_kinase_dom"/>
</dbReference>
<evidence type="ECO:0000313" key="15">
    <source>
        <dbReference type="EMBL" id="MDY3562432.1"/>
    </source>
</evidence>
<keyword evidence="10" id="KW-0472">Membrane</keyword>
<dbReference type="SUPFAM" id="SSF55781">
    <property type="entry name" value="GAF domain-like"/>
    <property type="match status" value="1"/>
</dbReference>
<keyword evidence="3 9" id="KW-0597">Phosphoprotein</keyword>
<dbReference type="InterPro" id="IPR013656">
    <property type="entry name" value="PAS_4"/>
</dbReference>
<feature type="domain" description="PAC" evidence="14">
    <location>
        <begin position="962"/>
        <end position="1014"/>
    </location>
</feature>
<evidence type="ECO:0000259" key="12">
    <source>
        <dbReference type="PROSITE" id="PS50110"/>
    </source>
</evidence>
<keyword evidence="6" id="KW-0418">Kinase</keyword>
<reference evidence="16" key="1">
    <citation type="journal article" date="2023" name="Mar. Drugs">
        <title>Gemmata algarum, a Novel Planctomycete Isolated from an Algal Mat, Displays Antimicrobial Activity.</title>
        <authorList>
            <person name="Kumar G."/>
            <person name="Kallscheuer N."/>
            <person name="Kashif M."/>
            <person name="Ahamad S."/>
            <person name="Jagadeeshwari U."/>
            <person name="Pannikurungottu S."/>
            <person name="Haufschild T."/>
            <person name="Kabuu M."/>
            <person name="Sasikala C."/>
            <person name="Jogler C."/>
            <person name="Ramana C."/>
        </authorList>
    </citation>
    <scope>NUCLEOTIDE SEQUENCE [LARGE SCALE GENOMIC DNA]</scope>
    <source>
        <strain evidence="16">JC673</strain>
    </source>
</reference>
<dbReference type="SMART" id="SM00065">
    <property type="entry name" value="GAF"/>
    <property type="match status" value="1"/>
</dbReference>
<dbReference type="PROSITE" id="PS50113">
    <property type="entry name" value="PAC"/>
    <property type="match status" value="4"/>
</dbReference>
<dbReference type="CDD" id="cd00082">
    <property type="entry name" value="HisKA"/>
    <property type="match status" value="1"/>
</dbReference>
<evidence type="ECO:0000256" key="6">
    <source>
        <dbReference type="ARBA" id="ARBA00022777"/>
    </source>
</evidence>
<dbReference type="Pfam" id="PF08447">
    <property type="entry name" value="PAS_3"/>
    <property type="match status" value="1"/>
</dbReference>
<dbReference type="Pfam" id="PF00072">
    <property type="entry name" value="Response_reg"/>
    <property type="match status" value="1"/>
</dbReference>
<dbReference type="SMART" id="SM00086">
    <property type="entry name" value="PAC"/>
    <property type="match status" value="6"/>
</dbReference>
<dbReference type="CDD" id="cd00156">
    <property type="entry name" value="REC"/>
    <property type="match status" value="1"/>
</dbReference>
<dbReference type="SUPFAM" id="SSF55785">
    <property type="entry name" value="PYP-like sensor domain (PAS domain)"/>
    <property type="match status" value="6"/>
</dbReference>
<dbReference type="InterPro" id="IPR029016">
    <property type="entry name" value="GAF-like_dom_sf"/>
</dbReference>
<feature type="domain" description="PAC" evidence="14">
    <location>
        <begin position="839"/>
        <end position="889"/>
    </location>
</feature>
<feature type="modified residue" description="4-aspartylphosphate" evidence="9">
    <location>
        <position position="1319"/>
    </location>
</feature>
<dbReference type="Gene3D" id="1.10.287.130">
    <property type="match status" value="1"/>
</dbReference>
<dbReference type="InterPro" id="IPR001610">
    <property type="entry name" value="PAC"/>
</dbReference>
<evidence type="ECO:0000313" key="16">
    <source>
        <dbReference type="Proteomes" id="UP001272242"/>
    </source>
</evidence>
<dbReference type="PANTHER" id="PTHR43065">
    <property type="entry name" value="SENSOR HISTIDINE KINASE"/>
    <property type="match status" value="1"/>
</dbReference>
<evidence type="ECO:0000256" key="3">
    <source>
        <dbReference type="ARBA" id="ARBA00022553"/>
    </source>
</evidence>
<feature type="domain" description="PAS" evidence="13">
    <location>
        <begin position="762"/>
        <end position="807"/>
    </location>
</feature>
<dbReference type="EC" id="2.7.13.3" evidence="2"/>
<dbReference type="NCBIfam" id="TIGR00229">
    <property type="entry name" value="sensory_box"/>
    <property type="match status" value="5"/>
</dbReference>
<feature type="transmembrane region" description="Helical" evidence="10">
    <location>
        <begin position="47"/>
        <end position="70"/>
    </location>
</feature>
<dbReference type="InterPro" id="IPR035965">
    <property type="entry name" value="PAS-like_dom_sf"/>
</dbReference>
<dbReference type="Gene3D" id="3.30.450.40">
    <property type="match status" value="1"/>
</dbReference>
<dbReference type="SUPFAM" id="SSF47384">
    <property type="entry name" value="Homodimeric domain of signal transducing histidine kinase"/>
    <property type="match status" value="1"/>
</dbReference>
<dbReference type="InterPro" id="IPR000700">
    <property type="entry name" value="PAS-assoc_C"/>
</dbReference>
<protein>
    <recommendedName>
        <fullName evidence="2">histidine kinase</fullName>
        <ecNumber evidence="2">2.7.13.3</ecNumber>
    </recommendedName>
</protein>
<dbReference type="SMART" id="SM00388">
    <property type="entry name" value="HisKA"/>
    <property type="match status" value="1"/>
</dbReference>
<dbReference type="Pfam" id="PF00512">
    <property type="entry name" value="HisKA"/>
    <property type="match status" value="1"/>
</dbReference>
<feature type="transmembrane region" description="Helical" evidence="10">
    <location>
        <begin position="20"/>
        <end position="40"/>
    </location>
</feature>
<gene>
    <name evidence="15" type="ORF">R5W23_003898</name>
</gene>
<comment type="caution">
    <text evidence="15">The sequence shown here is derived from an EMBL/GenBank/DDBJ whole genome shotgun (WGS) entry which is preliminary data.</text>
</comment>
<feature type="domain" description="Response regulatory" evidence="12">
    <location>
        <begin position="1268"/>
        <end position="1384"/>
    </location>
</feature>
<evidence type="ECO:0000256" key="10">
    <source>
        <dbReference type="SAM" id="Phobius"/>
    </source>
</evidence>
<evidence type="ECO:0000259" key="11">
    <source>
        <dbReference type="PROSITE" id="PS50109"/>
    </source>
</evidence>
<dbReference type="InterPro" id="IPR013655">
    <property type="entry name" value="PAS_fold_3"/>
</dbReference>
<feature type="domain" description="PAC" evidence="14">
    <location>
        <begin position="153"/>
        <end position="204"/>
    </location>
</feature>
<dbReference type="Proteomes" id="UP001272242">
    <property type="component" value="Unassembled WGS sequence"/>
</dbReference>
<dbReference type="SMART" id="SM00448">
    <property type="entry name" value="REC"/>
    <property type="match status" value="1"/>
</dbReference>
<dbReference type="EMBL" id="JAXBLV010000213">
    <property type="protein sequence ID" value="MDY3562432.1"/>
    <property type="molecule type" value="Genomic_DNA"/>
</dbReference>
<sequence>MGQNAPLRTAHRASPARVAGVYLLFGLLWVWLSDRVLLALEPGAGDVFWAAALKGTAFIALSAGLMYWLVRREVRTLARALDLLRAVADGTTDAVFVKDRTGKYLLINRAGAECFGRPVAEVVGRDDFELLDRPSAELLRARDALVMQARRPHTAEEEVTAAGVTRTYLANKAPYRDAGGAVCGVVGVSRDVTARKRAEEALRAGQQRYEQLVASVGGIVWEVDPQTFRFTFVSEWAERLLGYPVAQWSEPDFWVRHLHPDDRDWATAFCLVATREHRSHDFEYRILAADGRVVWVRDLVTVVVEGGVVASLRGVMVDVTAQKRAEAFLARQNRALERIATASPLADVLAEVTALVEHELTGTLASVLLLDRDGTRLRHGAAPRLPPEYCAAIDGVVIGPAVGSCGTAAFTREPALVADIATDPRWADYKELALAHGLRACWSVPILGTQRGTAARPVLGTFAVYAREPGVSPARLAEVVARAEQLARVAIESDRADRELRESEGRYRALVESSSDGIAVSRAGRITFANAALARMLGAGSPERLVGLAPSDLIHPGHHAAFRAALDELAAGRPVPLSERRFVRFDGGVVDTEVSAVACEDRGAPAVQVTVRDVTDRVRAAQALREQAVFIQAVLDSMTAYIAVLDRSGTIVAVNAAWRAMAEGNRLPDGRVPDAGVGTNYLDVCGRSAPACPDAAAAAAAIRQVFEGTADRVSFGYACHSPTERRWFQMNVTPLRRGRGEVVVAHTNITDQRLVEESLLESEERYRETVEAAPDAIVTTDRRGTILGWNRGAERLFGWTAREAVGRDVGLVVPARHAGEHRNALAAFDPAAPSRVRGRVIEAPGARKDGAEVPVEIALAHWGDGADRRFTAIIRDVTARHRAEQELREREGQLRLFVDHGWAAVALVDRDMRYVRTSRRWLTDYNLGDRDLTGLSHYDLFPDTPERLREVHRRCLAGGEGRCDEDRFDRADGTAQWVRWEVRPWRRADGAVAGLVMYTEDVTARKRMEAHYQQALKMEAVGRLAGGIAHDFNNLLTVINGFSDLLLRDVPADDPRRGPLGEIGAAGERAARLTQQLLAYSRKAMIEPTVFDLSELVAETAKLIRLVGEDVLVTQLLDPEPARVRADRGQLEQVLLNLVVNARDAMPTGGRLTIETRAVALGPDELPDDPDLRPGRYVRLTVADTGCGMSDAVQARLFEPFFTTKGVGKGTGLGLAVVHGAVKQNGGHISVTSAAGAGSTFTLLFPAAVGPAGAAAEAPVLPARGAETVLLVEDEDAVRAVTRRALEGCGYTVLAAGGAEAALALSDQHPGGIDLLVTDVVMPHTGGRELADALRDRRPGLRVLFISGYTNEVVLRHGLSDAADAFLQKPYTPAVLARKVREMMDRAE</sequence>
<keyword evidence="10" id="KW-0812">Transmembrane</keyword>
<keyword evidence="10" id="KW-1133">Transmembrane helix</keyword>
<keyword evidence="8" id="KW-0902">Two-component regulatory system</keyword>
<dbReference type="Gene3D" id="3.30.565.10">
    <property type="entry name" value="Histidine kinase-like ATPase, C-terminal domain"/>
    <property type="match status" value="1"/>
</dbReference>
<comment type="catalytic activity">
    <reaction evidence="1">
        <text>ATP + protein L-histidine = ADP + protein N-phospho-L-histidine.</text>
        <dbReference type="EC" id="2.7.13.3"/>
    </reaction>
</comment>
<evidence type="ECO:0000256" key="7">
    <source>
        <dbReference type="ARBA" id="ARBA00022840"/>
    </source>
</evidence>
<dbReference type="PROSITE" id="PS50110">
    <property type="entry name" value="RESPONSE_REGULATORY"/>
    <property type="match status" value="1"/>
</dbReference>
<evidence type="ECO:0000259" key="13">
    <source>
        <dbReference type="PROSITE" id="PS50112"/>
    </source>
</evidence>
<dbReference type="RefSeq" id="WP_320688761.1">
    <property type="nucleotide sequence ID" value="NZ_JAXBLV010000213.1"/>
</dbReference>
<keyword evidence="5" id="KW-0547">Nucleotide-binding</keyword>
<evidence type="ECO:0000256" key="8">
    <source>
        <dbReference type="ARBA" id="ARBA00023012"/>
    </source>
</evidence>
<keyword evidence="4" id="KW-0808">Transferase</keyword>
<dbReference type="InterPro" id="IPR004358">
    <property type="entry name" value="Sig_transdc_His_kin-like_C"/>
</dbReference>
<accession>A0ABU5F4F5</accession>
<evidence type="ECO:0000256" key="5">
    <source>
        <dbReference type="ARBA" id="ARBA00022741"/>
    </source>
</evidence>
<dbReference type="PRINTS" id="PR00344">
    <property type="entry name" value="BCTRLSENSOR"/>
</dbReference>
<proteinExistence type="predicted"/>
<dbReference type="Pfam" id="PF08448">
    <property type="entry name" value="PAS_4"/>
    <property type="match status" value="3"/>
</dbReference>
<evidence type="ECO:0000256" key="9">
    <source>
        <dbReference type="PROSITE-ProRule" id="PRU00169"/>
    </source>
</evidence>
<dbReference type="CDD" id="cd00130">
    <property type="entry name" value="PAS"/>
    <property type="match status" value="5"/>
</dbReference>
<feature type="domain" description="PAC" evidence="14">
    <location>
        <begin position="280"/>
        <end position="331"/>
    </location>
</feature>
<dbReference type="InterPro" id="IPR036890">
    <property type="entry name" value="HATPase_C_sf"/>
</dbReference>
<dbReference type="PANTHER" id="PTHR43065:SF42">
    <property type="entry name" value="TWO-COMPONENT SENSOR PPRA"/>
    <property type="match status" value="1"/>
</dbReference>
<organism evidence="15 16">
    <name type="scientific">Gemmata algarum</name>
    <dbReference type="NCBI Taxonomy" id="2975278"/>
    <lineage>
        <taxon>Bacteria</taxon>
        <taxon>Pseudomonadati</taxon>
        <taxon>Planctomycetota</taxon>
        <taxon>Planctomycetia</taxon>
        <taxon>Gemmatales</taxon>
        <taxon>Gemmataceae</taxon>
        <taxon>Gemmata</taxon>
    </lineage>
</organism>
<evidence type="ECO:0000259" key="14">
    <source>
        <dbReference type="PROSITE" id="PS50113"/>
    </source>
</evidence>
<keyword evidence="7" id="KW-0067">ATP-binding</keyword>
<dbReference type="InterPro" id="IPR011006">
    <property type="entry name" value="CheY-like_superfamily"/>
</dbReference>
<dbReference type="PROSITE" id="PS50109">
    <property type="entry name" value="HIS_KIN"/>
    <property type="match status" value="1"/>
</dbReference>
<feature type="domain" description="PAS" evidence="13">
    <location>
        <begin position="205"/>
        <end position="264"/>
    </location>
</feature>
<feature type="domain" description="Histidine kinase" evidence="11">
    <location>
        <begin position="1027"/>
        <end position="1249"/>
    </location>
</feature>
<evidence type="ECO:0000256" key="1">
    <source>
        <dbReference type="ARBA" id="ARBA00000085"/>
    </source>
</evidence>
<dbReference type="InterPro" id="IPR036097">
    <property type="entry name" value="HisK_dim/P_sf"/>
</dbReference>
<feature type="domain" description="PAS" evidence="13">
    <location>
        <begin position="503"/>
        <end position="573"/>
    </location>
</feature>
<dbReference type="SUPFAM" id="SSF52172">
    <property type="entry name" value="CheY-like"/>
    <property type="match status" value="1"/>
</dbReference>
<dbReference type="SMART" id="SM00091">
    <property type="entry name" value="PAS"/>
    <property type="match status" value="6"/>
</dbReference>
<dbReference type="InterPro" id="IPR003594">
    <property type="entry name" value="HATPase_dom"/>
</dbReference>
<dbReference type="Gene3D" id="3.40.50.2300">
    <property type="match status" value="1"/>
</dbReference>
<evidence type="ECO:0000256" key="4">
    <source>
        <dbReference type="ARBA" id="ARBA00022679"/>
    </source>
</evidence>
<dbReference type="InterPro" id="IPR000014">
    <property type="entry name" value="PAS"/>
</dbReference>
<dbReference type="PROSITE" id="PS50112">
    <property type="entry name" value="PAS"/>
    <property type="match status" value="4"/>
</dbReference>
<dbReference type="InterPro" id="IPR003661">
    <property type="entry name" value="HisK_dim/P_dom"/>
</dbReference>
<dbReference type="InterPro" id="IPR003018">
    <property type="entry name" value="GAF"/>
</dbReference>
<dbReference type="Pfam" id="PF13185">
    <property type="entry name" value="GAF_2"/>
    <property type="match status" value="1"/>
</dbReference>
<dbReference type="Pfam" id="PF00989">
    <property type="entry name" value="PAS"/>
    <property type="match status" value="2"/>
</dbReference>
<dbReference type="SMART" id="SM00387">
    <property type="entry name" value="HATPase_c"/>
    <property type="match status" value="1"/>
</dbReference>